<proteinExistence type="predicted"/>
<dbReference type="EMBL" id="CAJVCH010525854">
    <property type="protein sequence ID" value="CAG7822251.1"/>
    <property type="molecule type" value="Genomic_DNA"/>
</dbReference>
<gene>
    <name evidence="1" type="ORF">AFUS01_LOCUS32534</name>
</gene>
<keyword evidence="2" id="KW-1185">Reference proteome</keyword>
<reference evidence="1" key="1">
    <citation type="submission" date="2021-06" db="EMBL/GenBank/DDBJ databases">
        <authorList>
            <person name="Hodson N. C."/>
            <person name="Mongue J. A."/>
            <person name="Jaron S. K."/>
        </authorList>
    </citation>
    <scope>NUCLEOTIDE SEQUENCE</scope>
</reference>
<accession>A0A8J2PPD9</accession>
<feature type="non-terminal residue" evidence="1">
    <location>
        <position position="1"/>
    </location>
</feature>
<comment type="caution">
    <text evidence="1">The sequence shown here is derived from an EMBL/GenBank/DDBJ whole genome shotgun (WGS) entry which is preliminary data.</text>
</comment>
<dbReference type="Proteomes" id="UP000708208">
    <property type="component" value="Unassembled WGS sequence"/>
</dbReference>
<organism evidence="1 2">
    <name type="scientific">Allacma fusca</name>
    <dbReference type="NCBI Taxonomy" id="39272"/>
    <lineage>
        <taxon>Eukaryota</taxon>
        <taxon>Metazoa</taxon>
        <taxon>Ecdysozoa</taxon>
        <taxon>Arthropoda</taxon>
        <taxon>Hexapoda</taxon>
        <taxon>Collembola</taxon>
        <taxon>Symphypleona</taxon>
        <taxon>Sminthuridae</taxon>
        <taxon>Allacma</taxon>
    </lineage>
</organism>
<sequence>TISSSNNTDNSSSPCIDDCARRGKHFYWCHVTNGSWNYCSPTVYKSSHNCTGNCSNNGSPTLYRQVASMYLDKHFEGAYATIDSASEQKCFNLEYDFDNDISFYKTVLSISMSNEACLFLYDNIGCTGNVLEPKEISCGTVLRPTNAKQWVQFIFGVSQRENGIFAPSGLD</sequence>
<dbReference type="AlphaFoldDB" id="A0A8J2PPD9"/>
<evidence type="ECO:0000313" key="2">
    <source>
        <dbReference type="Proteomes" id="UP000708208"/>
    </source>
</evidence>
<dbReference type="OrthoDB" id="69221at2759"/>
<evidence type="ECO:0000313" key="1">
    <source>
        <dbReference type="EMBL" id="CAG7822251.1"/>
    </source>
</evidence>
<name>A0A8J2PPD9_9HEXA</name>
<protein>
    <submittedName>
        <fullName evidence="1">Uncharacterized protein</fullName>
    </submittedName>
</protein>